<evidence type="ECO:0000313" key="7">
    <source>
        <dbReference type="EMBL" id="GJN35019.1"/>
    </source>
</evidence>
<name>A0AAV5FH06_ELECO</name>
<evidence type="ECO:0000256" key="3">
    <source>
        <dbReference type="ARBA" id="ARBA00023125"/>
    </source>
</evidence>
<dbReference type="Proteomes" id="UP001054889">
    <property type="component" value="Unassembled WGS sequence"/>
</dbReference>
<organism evidence="7 8">
    <name type="scientific">Eleusine coracana subsp. coracana</name>
    <dbReference type="NCBI Taxonomy" id="191504"/>
    <lineage>
        <taxon>Eukaryota</taxon>
        <taxon>Viridiplantae</taxon>
        <taxon>Streptophyta</taxon>
        <taxon>Embryophyta</taxon>
        <taxon>Tracheophyta</taxon>
        <taxon>Spermatophyta</taxon>
        <taxon>Magnoliopsida</taxon>
        <taxon>Liliopsida</taxon>
        <taxon>Poales</taxon>
        <taxon>Poaceae</taxon>
        <taxon>PACMAD clade</taxon>
        <taxon>Chloridoideae</taxon>
        <taxon>Cynodonteae</taxon>
        <taxon>Eleusininae</taxon>
        <taxon>Eleusine</taxon>
    </lineage>
</organism>
<protein>
    <recommendedName>
        <fullName evidence="6">MADS-box domain-containing protein</fullName>
    </recommendedName>
</protein>
<keyword evidence="8" id="KW-1185">Reference proteome</keyword>
<sequence>MLVVARPRRASQGKQRIDICYIQNKERRQVTFSKRRKGLFKKASELAQLCGARVAVIAFSPAERSRAFAIGAPSVDAVLHAYNAGEVEGDVEEEVSSWLNQDEEDDDCRSAVEAALRQAKETKARMNAIGEKVALATEDRKHWWEANVEQLGPEELPEFARALQRLRDNVQRHLHKLSAAAPLPPQGHAQ</sequence>
<dbReference type="PANTHER" id="PTHR11945">
    <property type="entry name" value="MADS BOX PROTEIN"/>
    <property type="match status" value="1"/>
</dbReference>
<gene>
    <name evidence="7" type="primary">gb23744</name>
    <name evidence="7" type="ORF">PR202_gb23744</name>
</gene>
<dbReference type="GO" id="GO:0000978">
    <property type="term" value="F:RNA polymerase II cis-regulatory region sequence-specific DNA binding"/>
    <property type="evidence" value="ECO:0007669"/>
    <property type="project" value="TreeGrafter"/>
</dbReference>
<evidence type="ECO:0000256" key="5">
    <source>
        <dbReference type="ARBA" id="ARBA00023242"/>
    </source>
</evidence>
<keyword evidence="3" id="KW-0238">DNA-binding</keyword>
<evidence type="ECO:0000313" key="8">
    <source>
        <dbReference type="Proteomes" id="UP001054889"/>
    </source>
</evidence>
<comment type="subcellular location">
    <subcellularLocation>
        <location evidence="1">Nucleus</location>
    </subcellularLocation>
</comment>
<keyword evidence="2" id="KW-0805">Transcription regulation</keyword>
<dbReference type="InterPro" id="IPR002100">
    <property type="entry name" value="TF_MADSbox"/>
</dbReference>
<accession>A0AAV5FH06</accession>
<dbReference type="PANTHER" id="PTHR11945:SF776">
    <property type="entry name" value="AGAMOUS-LIKE 50-RELATED"/>
    <property type="match status" value="1"/>
</dbReference>
<keyword evidence="4" id="KW-0804">Transcription</keyword>
<dbReference type="SUPFAM" id="SSF55455">
    <property type="entry name" value="SRF-like"/>
    <property type="match status" value="1"/>
</dbReference>
<dbReference type="PROSITE" id="PS50066">
    <property type="entry name" value="MADS_BOX_2"/>
    <property type="match status" value="1"/>
</dbReference>
<dbReference type="SMART" id="SM00432">
    <property type="entry name" value="MADS"/>
    <property type="match status" value="1"/>
</dbReference>
<evidence type="ECO:0000259" key="6">
    <source>
        <dbReference type="PROSITE" id="PS50066"/>
    </source>
</evidence>
<dbReference type="Pfam" id="PF00319">
    <property type="entry name" value="SRF-TF"/>
    <property type="match status" value="1"/>
</dbReference>
<proteinExistence type="predicted"/>
<feature type="domain" description="MADS-box" evidence="6">
    <location>
        <begin position="12"/>
        <end position="72"/>
    </location>
</feature>
<reference evidence="7" key="2">
    <citation type="submission" date="2021-12" db="EMBL/GenBank/DDBJ databases">
        <title>Resequencing data analysis of finger millet.</title>
        <authorList>
            <person name="Hatakeyama M."/>
            <person name="Aluri S."/>
            <person name="Balachadran M.T."/>
            <person name="Sivarajan S.R."/>
            <person name="Poveda L."/>
            <person name="Shimizu-Inatsugi R."/>
            <person name="Schlapbach R."/>
            <person name="Sreeman S.M."/>
            <person name="Shimizu K.K."/>
        </authorList>
    </citation>
    <scope>NUCLEOTIDE SEQUENCE</scope>
</reference>
<reference evidence="7" key="1">
    <citation type="journal article" date="2018" name="DNA Res.">
        <title>Multiple hybrid de novo genome assembly of finger millet, an orphan allotetraploid crop.</title>
        <authorList>
            <person name="Hatakeyama M."/>
            <person name="Aluri S."/>
            <person name="Balachadran M.T."/>
            <person name="Sivarajan S.R."/>
            <person name="Patrignani A."/>
            <person name="Gruter S."/>
            <person name="Poveda L."/>
            <person name="Shimizu-Inatsugi R."/>
            <person name="Baeten J."/>
            <person name="Francoijs K.J."/>
            <person name="Nataraja K.N."/>
            <person name="Reddy Y.A.N."/>
            <person name="Phadnis S."/>
            <person name="Ravikumar R.L."/>
            <person name="Schlapbach R."/>
            <person name="Sreeman S.M."/>
            <person name="Shimizu K.K."/>
        </authorList>
    </citation>
    <scope>NUCLEOTIDE SEQUENCE</scope>
</reference>
<dbReference type="FunFam" id="3.40.1810.10:FF:000006">
    <property type="entry name" value="Agamous-like MADS-box protein AGL62"/>
    <property type="match status" value="1"/>
</dbReference>
<dbReference type="InterPro" id="IPR036879">
    <property type="entry name" value="TF_MADSbox_sf"/>
</dbReference>
<dbReference type="Gene3D" id="3.40.1810.10">
    <property type="entry name" value="Transcription factor, MADS-box"/>
    <property type="match status" value="1"/>
</dbReference>
<dbReference type="GO" id="GO:0046983">
    <property type="term" value="F:protein dimerization activity"/>
    <property type="evidence" value="ECO:0007669"/>
    <property type="project" value="InterPro"/>
</dbReference>
<dbReference type="CDD" id="cd00120">
    <property type="entry name" value="MADS"/>
    <property type="match status" value="1"/>
</dbReference>
<dbReference type="EMBL" id="BQKI01000086">
    <property type="protein sequence ID" value="GJN35019.1"/>
    <property type="molecule type" value="Genomic_DNA"/>
</dbReference>
<dbReference type="AlphaFoldDB" id="A0AAV5FH06"/>
<comment type="caution">
    <text evidence="7">The sequence shown here is derived from an EMBL/GenBank/DDBJ whole genome shotgun (WGS) entry which is preliminary data.</text>
</comment>
<evidence type="ECO:0000256" key="1">
    <source>
        <dbReference type="ARBA" id="ARBA00004123"/>
    </source>
</evidence>
<dbReference type="PRINTS" id="PR00404">
    <property type="entry name" value="MADSDOMAIN"/>
</dbReference>
<evidence type="ECO:0000256" key="2">
    <source>
        <dbReference type="ARBA" id="ARBA00023015"/>
    </source>
</evidence>
<keyword evidence="5" id="KW-0539">Nucleus</keyword>
<dbReference type="GO" id="GO:0000981">
    <property type="term" value="F:DNA-binding transcription factor activity, RNA polymerase II-specific"/>
    <property type="evidence" value="ECO:0007669"/>
    <property type="project" value="TreeGrafter"/>
</dbReference>
<dbReference type="GO" id="GO:0005634">
    <property type="term" value="C:nucleus"/>
    <property type="evidence" value="ECO:0007669"/>
    <property type="project" value="UniProtKB-SubCell"/>
</dbReference>
<evidence type="ECO:0000256" key="4">
    <source>
        <dbReference type="ARBA" id="ARBA00023163"/>
    </source>
</evidence>